<dbReference type="AlphaFoldDB" id="A0A7X5TSJ5"/>
<reference evidence="1 2" key="1">
    <citation type="submission" date="2020-02" db="EMBL/GenBank/DDBJ databases">
        <title>Sequencing the genomes of 1000 actinobacteria strains.</title>
        <authorList>
            <person name="Klenk H.-P."/>
        </authorList>
    </citation>
    <scope>NUCLEOTIDE SEQUENCE [LARGE SCALE GENOMIC DNA]</scope>
    <source>
        <strain evidence="1 2">DSM 27960</strain>
    </source>
</reference>
<protein>
    <submittedName>
        <fullName evidence="1">Uncharacterized protein</fullName>
    </submittedName>
</protein>
<dbReference type="Proteomes" id="UP000541033">
    <property type="component" value="Unassembled WGS sequence"/>
</dbReference>
<dbReference type="EMBL" id="JAAMOX010000001">
    <property type="protein sequence ID" value="NIH52283.1"/>
    <property type="molecule type" value="Genomic_DNA"/>
</dbReference>
<gene>
    <name evidence="1" type="ORF">FHX76_000151</name>
</gene>
<keyword evidence="2" id="KW-1185">Reference proteome</keyword>
<evidence type="ECO:0000313" key="1">
    <source>
        <dbReference type="EMBL" id="NIH52283.1"/>
    </source>
</evidence>
<evidence type="ECO:0000313" key="2">
    <source>
        <dbReference type="Proteomes" id="UP000541033"/>
    </source>
</evidence>
<sequence>MSYSQRQADFNESTYAMYLTVEIQRWLHAQGDLDGIALLPSLRQEADLGYDIAIPRRWAMLYLQFKMPRYLRRSNANEYAVFGKPYFRFAVKTDVTLNGLVQHNALYDLEVTGADVFYASPCFLTSDELAQHVSNDGLYPNSVFPRPSQLGRVLPDSQHCYAYTSTGDIRAFSEPGPPMEASFESVQRTMSASVEVAETRTLEDFVERALLNFPEGESRPTYRRYTESRLAKLQDLGIRASKIGLLPFLIAGR</sequence>
<proteinExistence type="predicted"/>
<comment type="caution">
    <text evidence="1">The sequence shown here is derived from an EMBL/GenBank/DDBJ whole genome shotgun (WGS) entry which is preliminary data.</text>
</comment>
<accession>A0A7X5TSJ5</accession>
<name>A0A7X5TSJ5_9MICO</name>
<organism evidence="1 2">
    <name type="scientific">Lysinibacter cavernae</name>
    <dbReference type="NCBI Taxonomy" id="1640652"/>
    <lineage>
        <taxon>Bacteria</taxon>
        <taxon>Bacillati</taxon>
        <taxon>Actinomycetota</taxon>
        <taxon>Actinomycetes</taxon>
        <taxon>Micrococcales</taxon>
        <taxon>Microbacteriaceae</taxon>
        <taxon>Lysinibacter</taxon>
    </lineage>
</organism>